<dbReference type="EMBL" id="VJMG01000030">
    <property type="protein sequence ID" value="TRL38546.1"/>
    <property type="molecule type" value="Genomic_DNA"/>
</dbReference>
<protein>
    <recommendedName>
        <fullName evidence="4">DUF2259 domain-containing protein</fullName>
    </recommendedName>
</protein>
<feature type="signal peptide" evidence="1">
    <location>
        <begin position="1"/>
        <end position="24"/>
    </location>
</feature>
<evidence type="ECO:0000313" key="3">
    <source>
        <dbReference type="Proteomes" id="UP000316801"/>
    </source>
</evidence>
<dbReference type="Proteomes" id="UP000316801">
    <property type="component" value="Unassembled WGS sequence"/>
</dbReference>
<dbReference type="AlphaFoldDB" id="A0A549T9L7"/>
<evidence type="ECO:0000256" key="1">
    <source>
        <dbReference type="SAM" id="SignalP"/>
    </source>
</evidence>
<accession>A0A549T9L7</accession>
<evidence type="ECO:0008006" key="4">
    <source>
        <dbReference type="Google" id="ProtNLM"/>
    </source>
</evidence>
<name>A0A549T9L7_9HYPH</name>
<feature type="chain" id="PRO_5022041741" description="DUF2259 domain-containing protein" evidence="1">
    <location>
        <begin position="25"/>
        <end position="226"/>
    </location>
</feature>
<keyword evidence="1" id="KW-0732">Signal</keyword>
<keyword evidence="3" id="KW-1185">Reference proteome</keyword>
<sequence>MRNLRSLVLAGAGLAVVMAGTAFARDAMHDMTVRLPDGSIEHIRYLGDQPPKVSYDTRSDRILVPVFDDGLAADPFAAIEQISAAMDLQAARMMQAFDHAAPLTAPLAAAGPGLLTVDMSHLPPGVQGYSVYSVTSGGKTCSQAIRYLNDGSGAPKVEKTASGNCDAIAPSVSPRTVRLAPAVPAAPQPAAPVQTAPSNGRNGNIIEASIAADRTGVPAQRLLRSF</sequence>
<organism evidence="2 3">
    <name type="scientific">Rhizobium straminoryzae</name>
    <dbReference type="NCBI Taxonomy" id="1387186"/>
    <lineage>
        <taxon>Bacteria</taxon>
        <taxon>Pseudomonadati</taxon>
        <taxon>Pseudomonadota</taxon>
        <taxon>Alphaproteobacteria</taxon>
        <taxon>Hyphomicrobiales</taxon>
        <taxon>Rhizobiaceae</taxon>
        <taxon>Rhizobium/Agrobacterium group</taxon>
        <taxon>Rhizobium</taxon>
    </lineage>
</organism>
<dbReference type="RefSeq" id="WP_143125530.1">
    <property type="nucleotide sequence ID" value="NZ_VJMG01000030.1"/>
</dbReference>
<gene>
    <name evidence="2" type="ORF">FNA46_12470</name>
</gene>
<proteinExistence type="predicted"/>
<evidence type="ECO:0000313" key="2">
    <source>
        <dbReference type="EMBL" id="TRL38546.1"/>
    </source>
</evidence>
<reference evidence="2 3" key="1">
    <citation type="submission" date="2019-07" db="EMBL/GenBank/DDBJ databases">
        <title>Ln-dependent methylotrophs.</title>
        <authorList>
            <person name="Tani A."/>
        </authorList>
    </citation>
    <scope>NUCLEOTIDE SEQUENCE [LARGE SCALE GENOMIC DNA]</scope>
    <source>
        <strain evidence="2 3">SM12</strain>
    </source>
</reference>
<comment type="caution">
    <text evidence="2">The sequence shown here is derived from an EMBL/GenBank/DDBJ whole genome shotgun (WGS) entry which is preliminary data.</text>
</comment>